<feature type="compositionally biased region" description="Low complexity" evidence="1">
    <location>
        <begin position="220"/>
        <end position="239"/>
    </location>
</feature>
<dbReference type="Proteomes" id="UP000023758">
    <property type="component" value="Unassembled WGS sequence"/>
</dbReference>
<protein>
    <submittedName>
        <fullName evidence="2">Uncharacterized protein</fullName>
    </submittedName>
</protein>
<feature type="region of interest" description="Disordered" evidence="1">
    <location>
        <begin position="293"/>
        <end position="323"/>
    </location>
</feature>
<dbReference type="HOGENOM" id="CLU_010101_0_0_1"/>
<feature type="region of interest" description="Disordered" evidence="1">
    <location>
        <begin position="215"/>
        <end position="272"/>
    </location>
</feature>
<accession>A0A022W4L1</accession>
<feature type="compositionally biased region" description="Low complexity" evidence="1">
    <location>
        <begin position="81"/>
        <end position="108"/>
    </location>
</feature>
<feature type="compositionally biased region" description="Polar residues" evidence="1">
    <location>
        <begin position="295"/>
        <end position="312"/>
    </location>
</feature>
<feature type="compositionally biased region" description="Low complexity" evidence="1">
    <location>
        <begin position="21"/>
        <end position="34"/>
    </location>
</feature>
<dbReference type="AlphaFoldDB" id="A0A022W4L1"/>
<feature type="compositionally biased region" description="Low complexity" evidence="1">
    <location>
        <begin position="41"/>
        <end position="53"/>
    </location>
</feature>
<evidence type="ECO:0000313" key="2">
    <source>
        <dbReference type="EMBL" id="EZF53292.1"/>
    </source>
</evidence>
<evidence type="ECO:0000256" key="1">
    <source>
        <dbReference type="SAM" id="MobiDB-lite"/>
    </source>
</evidence>
<feature type="compositionally biased region" description="Polar residues" evidence="1">
    <location>
        <begin position="156"/>
        <end position="168"/>
    </location>
</feature>
<feature type="region of interest" description="Disordered" evidence="1">
    <location>
        <begin position="794"/>
        <end position="814"/>
    </location>
</feature>
<gene>
    <name evidence="2" type="ORF">H103_03763</name>
</gene>
<dbReference type="OrthoDB" id="4152802at2759"/>
<feature type="region of interest" description="Disordered" evidence="1">
    <location>
        <begin position="930"/>
        <end position="958"/>
    </location>
</feature>
<feature type="compositionally biased region" description="Basic and acidic residues" evidence="1">
    <location>
        <begin position="510"/>
        <end position="522"/>
    </location>
</feature>
<dbReference type="EMBL" id="KK207829">
    <property type="protein sequence ID" value="EZF53292.1"/>
    <property type="molecule type" value="Genomic_DNA"/>
</dbReference>
<feature type="compositionally biased region" description="Low complexity" evidence="1">
    <location>
        <begin position="373"/>
        <end position="385"/>
    </location>
</feature>
<feature type="compositionally biased region" description="Basic residues" evidence="1">
    <location>
        <begin position="567"/>
        <end position="578"/>
    </location>
</feature>
<feature type="region of interest" description="Disordered" evidence="1">
    <location>
        <begin position="737"/>
        <end position="782"/>
    </location>
</feature>
<feature type="compositionally biased region" description="Low complexity" evidence="1">
    <location>
        <begin position="530"/>
        <end position="548"/>
    </location>
</feature>
<proteinExistence type="predicted"/>
<feature type="region of interest" description="Disordered" evidence="1">
    <location>
        <begin position="373"/>
        <end position="593"/>
    </location>
</feature>
<sequence length="958" mass="102671">MALWPFGRHKKRARKGDDEATTTATDNTTAATTDQRPQTPPAQTETATKAATTGEHHGHGGLSAGKLVRRDSKRQKYSALPPAAAAAAATTATTTTSSPATPATAATADSPMTLPAGRALRQPTSVDTFASVSALVPSKLRQAEQPHIQNAAMPSHPSQVQGEGSSSAYPVPTLHHGKRYLSEPTSILRRRSERRRRIDPERELEIKRMGSLVWEHPKRSSAATTTTTTNSNNHNNNTSNKDKHLSDPFTSSSTAANAAASSTTFDHQAEPPSHTFKLSALNALSPRPFLRYASSDGNRSSLPATADISRSSTTRDKAKPRWFSADQAAATAGSSKKINELADTMDAGALRQLMDRDRRRRLVKRQILRVQQQQQQQQQASAAARQADKPVEQKDQVPQPEEPQSEVDTQTQLQTQPLEKIVSAGTASIPSSSPDPMDVSKPQSQQQSLEPVQSWLQDASKESLVKEDRVQTAQRKIEEETDAGEHQGPAAPLATVLSRNGQPLELALPADERRDEIPDIRQHPAFRQPSVSETSASASASVSASASTKPSNMLNETKLGRTWTQLFRRRGTLRRKPNRNILPKNSSSEFSVTSRTHQYVNPGAIPGAGAASSPPIAIAATASSHRAGTDTQSITSKFTEHLDDGSASGSAIQLSASAPGGPRMYSPEPLYNLHREDSYSVSVAPSQRMSGAEKYSISGISAGGAGAGTGAGAYMSGPDTRPNSTFLAQSLASIDSEGSWLSGRPSRRLSQAPLKSPGSTRERLNDDVSPIIDPDLEDDNAISSDEYFGALPVPKEEEEEDTVPKHGLNITTSNDSAIINPAVNGYNDEPDAAEINPLPEDADDGMALANADGDPPTWHSSVGKQPRLINPETRAKSREGLFTEFIDSENEVSPIDEPEGLTEIRRAQSVDLGRHIRHISAGSAKLVTLSRAESSGKRHSNVSLSSSGVFPTRADDDI</sequence>
<feature type="compositionally biased region" description="Polar residues" evidence="1">
    <location>
        <begin position="583"/>
        <end position="593"/>
    </location>
</feature>
<feature type="compositionally biased region" description="Basic and acidic residues" evidence="1">
    <location>
        <begin position="459"/>
        <end position="478"/>
    </location>
</feature>
<feature type="region of interest" description="Disordered" evidence="1">
    <location>
        <begin position="1"/>
        <end position="117"/>
    </location>
</feature>
<feature type="compositionally biased region" description="Polar residues" evidence="1">
    <location>
        <begin position="406"/>
        <end position="417"/>
    </location>
</feature>
<feature type="compositionally biased region" description="Polar residues" evidence="1">
    <location>
        <begin position="425"/>
        <end position="434"/>
    </location>
</feature>
<feature type="compositionally biased region" description="Basic and acidic residues" evidence="1">
    <location>
        <begin position="386"/>
        <end position="395"/>
    </location>
</feature>
<feature type="compositionally biased region" description="Polar residues" evidence="1">
    <location>
        <begin position="441"/>
        <end position="457"/>
    </location>
</feature>
<feature type="region of interest" description="Disordered" evidence="1">
    <location>
        <begin position="831"/>
        <end position="876"/>
    </location>
</feature>
<organism evidence="2">
    <name type="scientific">Trichophyton rubrum CBS 288.86</name>
    <dbReference type="NCBI Taxonomy" id="1215330"/>
    <lineage>
        <taxon>Eukaryota</taxon>
        <taxon>Fungi</taxon>
        <taxon>Dikarya</taxon>
        <taxon>Ascomycota</taxon>
        <taxon>Pezizomycotina</taxon>
        <taxon>Eurotiomycetes</taxon>
        <taxon>Eurotiomycetidae</taxon>
        <taxon>Onygenales</taxon>
        <taxon>Arthrodermataceae</taxon>
        <taxon>Trichophyton</taxon>
    </lineage>
</organism>
<reference evidence="2" key="1">
    <citation type="submission" date="2014-02" db="EMBL/GenBank/DDBJ databases">
        <title>The Genome Sequence of Trichophyton rubrum (morphotype fischeri) CBS 288.86.</title>
        <authorList>
            <consortium name="The Broad Institute Genomics Platform"/>
            <person name="Cuomo C.A."/>
            <person name="White T.C."/>
            <person name="Graser Y."/>
            <person name="Martinez-Rossi N."/>
            <person name="Heitman J."/>
            <person name="Young S.K."/>
            <person name="Zeng Q."/>
            <person name="Gargeya S."/>
            <person name="Abouelleil A."/>
            <person name="Alvarado L."/>
            <person name="Chapman S.B."/>
            <person name="Gainer-Dewar J."/>
            <person name="Goldberg J."/>
            <person name="Griggs A."/>
            <person name="Gujja S."/>
            <person name="Hansen M."/>
            <person name="Howarth C."/>
            <person name="Imamovic A."/>
            <person name="Larimer J."/>
            <person name="Martinez D."/>
            <person name="Murphy C."/>
            <person name="Pearson M.D."/>
            <person name="Persinoti G."/>
            <person name="Poon T."/>
            <person name="Priest M."/>
            <person name="Roberts A.D."/>
            <person name="Saif S."/>
            <person name="Shea T.D."/>
            <person name="Sykes S.N."/>
            <person name="Wortman J."/>
            <person name="Nusbaum C."/>
            <person name="Birren B."/>
        </authorList>
    </citation>
    <scope>NUCLEOTIDE SEQUENCE [LARGE SCALE GENOMIC DNA]</scope>
    <source>
        <strain evidence="2">CBS 288.86</strain>
    </source>
</reference>
<feature type="region of interest" description="Disordered" evidence="1">
    <location>
        <begin position="152"/>
        <end position="176"/>
    </location>
</feature>
<name>A0A022W4L1_TRIRU</name>
<feature type="compositionally biased region" description="Low complexity" evidence="1">
    <location>
        <begin position="250"/>
        <end position="264"/>
    </location>
</feature>